<dbReference type="EMBL" id="BKCJ010002137">
    <property type="protein sequence ID" value="GEU46527.1"/>
    <property type="molecule type" value="Genomic_DNA"/>
</dbReference>
<feature type="region of interest" description="Disordered" evidence="1">
    <location>
        <begin position="226"/>
        <end position="248"/>
    </location>
</feature>
<dbReference type="AlphaFoldDB" id="A0A6L2KCT5"/>
<sequence>MVKYLDSVTKFLMYPSVADEAVNKEMDDSLERAATTATSLDTECQEAIGDTAAQTRSKRVSKISNDPLLAGVNTPRNLEIDSLKRRVKKLKRRKKSRTHGLKRLYKVGLSARVESTEDEGLGEEDASKHRRIADIDENEDITLVSTHDEQMFDADQDLGGEEVFVAQQDEKVVEKEVDAAQIKVTTAATTTTISINEATFAQALAALKHAKPKAKAKRIVFHVPEESTTTATKRAEEKRNKPPTKAQQRKIMCTYLKNIEGNKLTYLKNKSFDSIQKMFDGAFKRVNTFVDYITELIEESSKKTEEKLKEGSSKRAGTELKQEVLRSRSHMLKDFDREDAETQWKLVKSKYGSTRLEGDYERVLWGDLKVMFEPHIEDKVWKMQQRYKVVRWMLFNSCGVYCLILQSGHIFIHNTNLCHLDTTHHPATADIVVDIVVAEVGTADNTGHTMVEHTQLGCRLPAVEHYTPQLCA</sequence>
<proteinExistence type="predicted"/>
<evidence type="ECO:0000256" key="1">
    <source>
        <dbReference type="SAM" id="MobiDB-lite"/>
    </source>
</evidence>
<reference evidence="2" key="1">
    <citation type="journal article" date="2019" name="Sci. Rep.">
        <title>Draft genome of Tanacetum cinerariifolium, the natural source of mosquito coil.</title>
        <authorList>
            <person name="Yamashiro T."/>
            <person name="Shiraishi A."/>
            <person name="Satake H."/>
            <person name="Nakayama K."/>
        </authorList>
    </citation>
    <scope>NUCLEOTIDE SEQUENCE</scope>
</reference>
<comment type="caution">
    <text evidence="2">The sequence shown here is derived from an EMBL/GenBank/DDBJ whole genome shotgun (WGS) entry which is preliminary data.</text>
</comment>
<gene>
    <name evidence="2" type="ORF">Tci_018505</name>
</gene>
<protein>
    <submittedName>
        <fullName evidence="2">Uncharacterized protein</fullName>
    </submittedName>
</protein>
<name>A0A6L2KCT5_TANCI</name>
<evidence type="ECO:0000313" key="2">
    <source>
        <dbReference type="EMBL" id="GEU46527.1"/>
    </source>
</evidence>
<accession>A0A6L2KCT5</accession>
<organism evidence="2">
    <name type="scientific">Tanacetum cinerariifolium</name>
    <name type="common">Dalmatian daisy</name>
    <name type="synonym">Chrysanthemum cinerariifolium</name>
    <dbReference type="NCBI Taxonomy" id="118510"/>
    <lineage>
        <taxon>Eukaryota</taxon>
        <taxon>Viridiplantae</taxon>
        <taxon>Streptophyta</taxon>
        <taxon>Embryophyta</taxon>
        <taxon>Tracheophyta</taxon>
        <taxon>Spermatophyta</taxon>
        <taxon>Magnoliopsida</taxon>
        <taxon>eudicotyledons</taxon>
        <taxon>Gunneridae</taxon>
        <taxon>Pentapetalae</taxon>
        <taxon>asterids</taxon>
        <taxon>campanulids</taxon>
        <taxon>Asterales</taxon>
        <taxon>Asteraceae</taxon>
        <taxon>Asteroideae</taxon>
        <taxon>Anthemideae</taxon>
        <taxon>Anthemidinae</taxon>
        <taxon>Tanacetum</taxon>
    </lineage>
</organism>